<comment type="caution">
    <text evidence="1">The sequence shown here is derived from an EMBL/GenBank/DDBJ whole genome shotgun (WGS) entry which is preliminary data.</text>
</comment>
<dbReference type="RefSeq" id="WP_204678697.1">
    <property type="nucleotide sequence ID" value="NZ_BSNR01000025.1"/>
</dbReference>
<dbReference type="EMBL" id="JADIKE010000018">
    <property type="protein sequence ID" value="MBM7123959.1"/>
    <property type="molecule type" value="Genomic_DNA"/>
</dbReference>
<sequence>MHIFIDESGTFAAAESLGSFCLVLAYVVPESQLSKAKDVLRRWKVANGFRHDQEPKPRKVISEDAYFHLLQMLARLDCLVFAVASDAALNVGAEDHKNKQAAIILEREESMIYPEGKAMVRNLANAVSALSTQQWIETLCRAHLVVNVLRYSTPYYSLRIPGTLGSFRWNFDRKDIQKNQFDETFSTVTLPLTQTIVLERPMINVEGGNYSMFQDFYDTRPYPTWLPKPSDAKESDRLLDAQKIWANRKFVDSKTSPGVQLADLISNGVYRLLNGRFNDGQRAADCLAPLFLQPEKGEPFIQFIVVGQGDDPYIGKPLSQLLRQMARNTKDMLPPSYYRRVR</sequence>
<organism evidence="1 2">
    <name type="scientific">Dyella flava</name>
    <dbReference type="NCBI Taxonomy" id="1920170"/>
    <lineage>
        <taxon>Bacteria</taxon>
        <taxon>Pseudomonadati</taxon>
        <taxon>Pseudomonadota</taxon>
        <taxon>Gammaproteobacteria</taxon>
        <taxon>Lysobacterales</taxon>
        <taxon>Rhodanobacteraceae</taxon>
        <taxon>Dyella</taxon>
    </lineage>
</organism>
<evidence type="ECO:0000313" key="1">
    <source>
        <dbReference type="EMBL" id="MBM7123959.1"/>
    </source>
</evidence>
<name>A0ABS2JY96_9GAMM</name>
<reference evidence="1" key="1">
    <citation type="submission" date="2020-10" db="EMBL/GenBank/DDBJ databases">
        <title>Phylogeny of dyella-like bacteria.</title>
        <authorList>
            <person name="Fu J."/>
        </authorList>
    </citation>
    <scope>NUCLEOTIDE SEQUENCE</scope>
    <source>
        <strain evidence="1">DHOC52</strain>
    </source>
</reference>
<proteinExistence type="predicted"/>
<evidence type="ECO:0000313" key="2">
    <source>
        <dbReference type="Proteomes" id="UP001430149"/>
    </source>
</evidence>
<dbReference type="Pfam" id="PF12686">
    <property type="entry name" value="DUF3800"/>
    <property type="match status" value="1"/>
</dbReference>
<accession>A0ABS2JY96</accession>
<gene>
    <name evidence="1" type="ORF">ISP19_01085</name>
</gene>
<keyword evidence="2" id="KW-1185">Reference proteome</keyword>
<dbReference type="Proteomes" id="UP001430149">
    <property type="component" value="Unassembled WGS sequence"/>
</dbReference>
<protein>
    <submittedName>
        <fullName evidence="1">DUF3800 domain-containing protein</fullName>
    </submittedName>
</protein>
<dbReference type="InterPro" id="IPR024524">
    <property type="entry name" value="DUF3800"/>
</dbReference>